<dbReference type="EMBL" id="BMVG01000043">
    <property type="protein sequence ID" value="GHE13788.1"/>
    <property type="molecule type" value="Genomic_DNA"/>
</dbReference>
<proteinExistence type="predicted"/>
<organism evidence="1 2">
    <name type="scientific">Streptomyces alanosinicus</name>
    <dbReference type="NCBI Taxonomy" id="68171"/>
    <lineage>
        <taxon>Bacteria</taxon>
        <taxon>Bacillati</taxon>
        <taxon>Actinomycetota</taxon>
        <taxon>Actinomycetes</taxon>
        <taxon>Kitasatosporales</taxon>
        <taxon>Streptomycetaceae</taxon>
        <taxon>Streptomyces</taxon>
    </lineage>
</organism>
<evidence type="ECO:0008006" key="3">
    <source>
        <dbReference type="Google" id="ProtNLM"/>
    </source>
</evidence>
<evidence type="ECO:0000313" key="1">
    <source>
        <dbReference type="EMBL" id="GHE13788.1"/>
    </source>
</evidence>
<dbReference type="SUPFAM" id="SSF54637">
    <property type="entry name" value="Thioesterase/thiol ester dehydrase-isomerase"/>
    <property type="match status" value="1"/>
</dbReference>
<dbReference type="AlphaFoldDB" id="A0A918YRC9"/>
<comment type="caution">
    <text evidence="1">The sequence shown here is derived from an EMBL/GenBank/DDBJ whole genome shotgun (WGS) entry which is preliminary data.</text>
</comment>
<dbReference type="CDD" id="cd03440">
    <property type="entry name" value="hot_dog"/>
    <property type="match status" value="1"/>
</dbReference>
<dbReference type="Gene3D" id="3.10.129.10">
    <property type="entry name" value="Hotdog Thioesterase"/>
    <property type="match status" value="1"/>
</dbReference>
<dbReference type="Proteomes" id="UP000655443">
    <property type="component" value="Unassembled WGS sequence"/>
</dbReference>
<reference evidence="1" key="1">
    <citation type="journal article" date="2014" name="Int. J. Syst. Evol. Microbiol.">
        <title>Complete genome sequence of Corynebacterium casei LMG S-19264T (=DSM 44701T), isolated from a smear-ripened cheese.</title>
        <authorList>
            <consortium name="US DOE Joint Genome Institute (JGI-PGF)"/>
            <person name="Walter F."/>
            <person name="Albersmeier A."/>
            <person name="Kalinowski J."/>
            <person name="Ruckert C."/>
        </authorList>
    </citation>
    <scope>NUCLEOTIDE SEQUENCE</scope>
    <source>
        <strain evidence="1">JCM 4714</strain>
    </source>
</reference>
<reference evidence="1" key="2">
    <citation type="submission" date="2020-09" db="EMBL/GenBank/DDBJ databases">
        <authorList>
            <person name="Sun Q."/>
            <person name="Ohkuma M."/>
        </authorList>
    </citation>
    <scope>NUCLEOTIDE SEQUENCE</scope>
    <source>
        <strain evidence="1">JCM 4714</strain>
    </source>
</reference>
<gene>
    <name evidence="1" type="ORF">GCM10010339_81950</name>
</gene>
<dbReference type="RefSeq" id="WP_189958664.1">
    <property type="nucleotide sequence ID" value="NZ_BMVG01000043.1"/>
</dbReference>
<sequence>MTSPDTIPSHITGYPNVAFGGYVAGLVASRSDAETVRVDFQAAVPVGVPVRLEEKVTVTPGRLRHEAPEMPTWNQAQAATEAYLAQLRVHPQPFDCYGCAPMAVGKGIRLFPGPVPGRNLVAAAWVPDVELAGKTGTLPPEIVWSALDCPGGWAGVRLADTGPGLVTAALTAKLLHEVRAGERHISWAWVLDKHDRKVSVGVALATAEGKICARAEAVWVKPRIASTTAQFRDARRGNGQT</sequence>
<accession>A0A918YRC9</accession>
<name>A0A918YRC9_9ACTN</name>
<protein>
    <recommendedName>
        <fullName evidence="3">Thioesterase family protein</fullName>
    </recommendedName>
</protein>
<evidence type="ECO:0000313" key="2">
    <source>
        <dbReference type="Proteomes" id="UP000655443"/>
    </source>
</evidence>
<dbReference type="InterPro" id="IPR029069">
    <property type="entry name" value="HotDog_dom_sf"/>
</dbReference>
<keyword evidence="2" id="KW-1185">Reference proteome</keyword>